<name>A0A1F7ZYI6_9EURO</name>
<dbReference type="AlphaFoldDB" id="A0A1F7ZYI6"/>
<dbReference type="Proteomes" id="UP000179179">
    <property type="component" value="Unassembled WGS sequence"/>
</dbReference>
<dbReference type="STRING" id="109264.A0A1F7ZYI6"/>
<feature type="compositionally biased region" description="Polar residues" evidence="1">
    <location>
        <begin position="74"/>
        <end position="84"/>
    </location>
</feature>
<evidence type="ECO:0000313" key="3">
    <source>
        <dbReference type="Proteomes" id="UP000179179"/>
    </source>
</evidence>
<dbReference type="EMBL" id="LYCR01000054">
    <property type="protein sequence ID" value="OGM44510.1"/>
    <property type="molecule type" value="Genomic_DNA"/>
</dbReference>
<dbReference type="GeneID" id="34450113"/>
<evidence type="ECO:0000256" key="1">
    <source>
        <dbReference type="SAM" id="MobiDB-lite"/>
    </source>
</evidence>
<reference evidence="2 3" key="1">
    <citation type="journal article" date="2016" name="Genome Biol. Evol.">
        <title>Draft genome sequence of an aflatoxigenic Aspergillus species, A. bombycis.</title>
        <authorList>
            <person name="Moore G.G."/>
            <person name="Mack B.M."/>
            <person name="Beltz S.B."/>
            <person name="Gilbert M.K."/>
        </authorList>
    </citation>
    <scope>NUCLEOTIDE SEQUENCE [LARGE SCALE GENOMIC DNA]</scope>
    <source>
        <strain evidence="3">NRRL 26010</strain>
    </source>
</reference>
<dbReference type="InterPro" id="IPR027417">
    <property type="entry name" value="P-loop_NTPase"/>
</dbReference>
<dbReference type="PANTHER" id="PTHR42957">
    <property type="entry name" value="HELICASE MJ1565-RELATED"/>
    <property type="match status" value="1"/>
</dbReference>
<dbReference type="OrthoDB" id="2316594at2759"/>
<dbReference type="InterPro" id="IPR008571">
    <property type="entry name" value="HerA-like"/>
</dbReference>
<sequence>MSKKSGIKKQPTHLKSDIRQAIRDMYSKRGQVDKEAIKSRFLAKYPDQASRINQVVVDYAFSLQQRSGKDVETQSEPSKTYNHQNEGENKGADDATRCDRKASPEKDISNDIVNKEKQNGHAILQDFQDYLSVNNRNGSASCSTSSTVPSLENQMCFLKPNDQDDCITKDQNYTIAQNAILISSIASVMPPQFALMGGLRARQSVLPPDPRVMLNTNVPFSAFICGVQGSGKSHTTSCIIENCSLSLPILGALKQPLSTLVLNFNEYSSNVSAQPCEAAFLSSVLPEWSKHGLSIPVRVLVPPSNFHNLKKIYSQIPNVDVQPFRLKTHHLNISTMLCLMSIGKDSQMPLYMSQVVRVLREMAIENKGGTFDYLDFRRRLEDLKLDRMQTPFLHQRLDLLDSYLDLKEEHNSDYFTDGGITILDLSCPFMDQATTCILFRIAIDLFLHAHPSRGKMIVADEAHKYMSETPAAKDLTETFLNIIRQQRHLGVRTVISTQEPTISPRLIDLCSMTIIHRFTSPEWYRTIRKHVPIGDQNNSSSSELCLDGLHEIARLQTGEALVFAPSAHLLDEKSSVINAAHKVFKMTIRKRITWDGGRTILCVR</sequence>
<protein>
    <recommendedName>
        <fullName evidence="4">Zona occludens toxin N-terminal domain-containing protein</fullName>
    </recommendedName>
</protein>
<organism evidence="2 3">
    <name type="scientific">Aspergillus bombycis</name>
    <dbReference type="NCBI Taxonomy" id="109264"/>
    <lineage>
        <taxon>Eukaryota</taxon>
        <taxon>Fungi</taxon>
        <taxon>Dikarya</taxon>
        <taxon>Ascomycota</taxon>
        <taxon>Pezizomycotina</taxon>
        <taxon>Eurotiomycetes</taxon>
        <taxon>Eurotiomycetidae</taxon>
        <taxon>Eurotiales</taxon>
        <taxon>Aspergillaceae</taxon>
        <taxon>Aspergillus</taxon>
    </lineage>
</organism>
<keyword evidence="3" id="KW-1185">Reference proteome</keyword>
<dbReference type="RefSeq" id="XP_022388227.1">
    <property type="nucleotide sequence ID" value="XM_022533852.1"/>
</dbReference>
<comment type="caution">
    <text evidence="2">The sequence shown here is derived from an EMBL/GenBank/DDBJ whole genome shotgun (WGS) entry which is preliminary data.</text>
</comment>
<evidence type="ECO:0000313" key="2">
    <source>
        <dbReference type="EMBL" id="OGM44510.1"/>
    </source>
</evidence>
<accession>A0A1F7ZYI6</accession>
<dbReference type="PANTHER" id="PTHR42957:SF1">
    <property type="entry name" value="HELICASE MJ1565-RELATED"/>
    <property type="match status" value="1"/>
</dbReference>
<dbReference type="Gene3D" id="3.40.50.300">
    <property type="entry name" value="P-loop containing nucleotide triphosphate hydrolases"/>
    <property type="match status" value="1"/>
</dbReference>
<proteinExistence type="predicted"/>
<feature type="region of interest" description="Disordered" evidence="1">
    <location>
        <begin position="66"/>
        <end position="114"/>
    </location>
</feature>
<feature type="compositionally biased region" description="Basic and acidic residues" evidence="1">
    <location>
        <begin position="85"/>
        <end position="114"/>
    </location>
</feature>
<dbReference type="SUPFAM" id="SSF52540">
    <property type="entry name" value="P-loop containing nucleoside triphosphate hydrolases"/>
    <property type="match status" value="1"/>
</dbReference>
<gene>
    <name evidence="2" type="ORF">ABOM_006723</name>
</gene>
<evidence type="ECO:0008006" key="4">
    <source>
        <dbReference type="Google" id="ProtNLM"/>
    </source>
</evidence>